<dbReference type="AlphaFoldDB" id="A0A654LXM7"/>
<keyword evidence="1" id="KW-0472">Membrane</keyword>
<evidence type="ECO:0000256" key="1">
    <source>
        <dbReference type="SAM" id="Phobius"/>
    </source>
</evidence>
<name>A0A654LXM7_9ARCH</name>
<proteinExistence type="predicted"/>
<gene>
    <name evidence="2" type="ORF">NMY3_00864</name>
</gene>
<keyword evidence="1" id="KW-1133">Transmembrane helix</keyword>
<keyword evidence="1" id="KW-0812">Transmembrane</keyword>
<dbReference type="KEGG" id="taa:NMY3_00864"/>
<sequence>MAMKGKSQTTFIDFLSKSIKNMRHEINLDDDVVTSLLMPFAYFLGFIFSLKYLSFSLSCS</sequence>
<protein>
    <submittedName>
        <fullName evidence="2">Uncharacterized protein</fullName>
    </submittedName>
</protein>
<dbReference type="Proteomes" id="UP000058925">
    <property type="component" value="Chromosome"/>
</dbReference>
<organism evidence="2 3">
    <name type="scientific">Candidatus Nitrosocosmicus oleophilus</name>
    <dbReference type="NCBI Taxonomy" id="1353260"/>
    <lineage>
        <taxon>Archaea</taxon>
        <taxon>Nitrososphaerota</taxon>
        <taxon>Nitrososphaeria</taxon>
        <taxon>Nitrososphaerales</taxon>
        <taxon>Nitrososphaeraceae</taxon>
        <taxon>Candidatus Nitrosocosmicus</taxon>
    </lineage>
</organism>
<keyword evidence="3" id="KW-1185">Reference proteome</keyword>
<evidence type="ECO:0000313" key="3">
    <source>
        <dbReference type="Proteomes" id="UP000058925"/>
    </source>
</evidence>
<dbReference type="EMBL" id="CP012850">
    <property type="protein sequence ID" value="ALI35073.1"/>
    <property type="molecule type" value="Genomic_DNA"/>
</dbReference>
<accession>A0A654LXM7</accession>
<feature type="transmembrane region" description="Helical" evidence="1">
    <location>
        <begin position="32"/>
        <end position="53"/>
    </location>
</feature>
<reference evidence="3" key="1">
    <citation type="submission" date="2015-10" db="EMBL/GenBank/DDBJ databases">
        <title>Niche specialization of a soil ammonia-oxidizing archaeon, Candidatus Nitrosocosmicus oleophilus.</title>
        <authorList>
            <person name="Jung M.-Y."/>
            <person name="Rhee S.-K."/>
        </authorList>
    </citation>
    <scope>NUCLEOTIDE SEQUENCE [LARGE SCALE GENOMIC DNA]</scope>
    <source>
        <strain evidence="3">MY3</strain>
    </source>
</reference>
<evidence type="ECO:0000313" key="2">
    <source>
        <dbReference type="EMBL" id="ALI35073.1"/>
    </source>
</evidence>